<reference evidence="2 3" key="1">
    <citation type="submission" date="2023-02" db="EMBL/GenBank/DDBJ databases">
        <title>LHISI_Scaffold_Assembly.</title>
        <authorList>
            <person name="Stuart O.P."/>
            <person name="Cleave R."/>
            <person name="Magrath M.J.L."/>
            <person name="Mikheyev A.S."/>
        </authorList>
    </citation>
    <scope>NUCLEOTIDE SEQUENCE [LARGE SCALE GENOMIC DNA]</scope>
    <source>
        <strain evidence="2">Daus_M_001</strain>
        <tissue evidence="2">Leg muscle</tissue>
    </source>
</reference>
<dbReference type="EMBL" id="JARBHB010000004">
    <property type="protein sequence ID" value="KAJ8884983.1"/>
    <property type="molecule type" value="Genomic_DNA"/>
</dbReference>
<comment type="caution">
    <text evidence="2">The sequence shown here is derived from an EMBL/GenBank/DDBJ whole genome shotgun (WGS) entry which is preliminary data.</text>
</comment>
<evidence type="ECO:0000259" key="1">
    <source>
        <dbReference type="Pfam" id="PF13843"/>
    </source>
</evidence>
<protein>
    <recommendedName>
        <fullName evidence="1">PiggyBac transposable element-derived protein domain-containing protein</fullName>
    </recommendedName>
</protein>
<name>A0ABQ9HKU6_9NEOP</name>
<evidence type="ECO:0000313" key="3">
    <source>
        <dbReference type="Proteomes" id="UP001159363"/>
    </source>
</evidence>
<feature type="domain" description="PiggyBac transposable element-derived protein" evidence="1">
    <location>
        <begin position="2"/>
        <end position="86"/>
    </location>
</feature>
<organism evidence="2 3">
    <name type="scientific">Dryococelus australis</name>
    <dbReference type="NCBI Taxonomy" id="614101"/>
    <lineage>
        <taxon>Eukaryota</taxon>
        <taxon>Metazoa</taxon>
        <taxon>Ecdysozoa</taxon>
        <taxon>Arthropoda</taxon>
        <taxon>Hexapoda</taxon>
        <taxon>Insecta</taxon>
        <taxon>Pterygota</taxon>
        <taxon>Neoptera</taxon>
        <taxon>Polyneoptera</taxon>
        <taxon>Phasmatodea</taxon>
        <taxon>Verophasmatodea</taxon>
        <taxon>Anareolatae</taxon>
        <taxon>Phasmatidae</taxon>
        <taxon>Eurycanthinae</taxon>
        <taxon>Dryococelus</taxon>
    </lineage>
</organism>
<dbReference type="PANTHER" id="PTHR46599">
    <property type="entry name" value="PIGGYBAC TRANSPOSABLE ELEMENT-DERIVED PROTEIN 4"/>
    <property type="match status" value="1"/>
</dbReference>
<dbReference type="InterPro" id="IPR029526">
    <property type="entry name" value="PGBD"/>
</dbReference>
<accession>A0ABQ9HKU6</accession>
<keyword evidence="3" id="KW-1185">Reference proteome</keyword>
<dbReference type="Pfam" id="PF13843">
    <property type="entry name" value="DDE_Tnp_1_7"/>
    <property type="match status" value="1"/>
</dbReference>
<dbReference type="Proteomes" id="UP001159363">
    <property type="component" value="Chromosome X"/>
</dbReference>
<evidence type="ECO:0000313" key="2">
    <source>
        <dbReference type="EMBL" id="KAJ8884983.1"/>
    </source>
</evidence>
<proteinExistence type="predicted"/>
<gene>
    <name evidence="2" type="ORF">PR048_011179</name>
</gene>
<sequence length="186" mass="22072">MKWKDKREVNIMSTKQTLDFAATGKVHWMQQTKVMKPTAVIDYNMKMRGVDVGDRILSKFHVIRRYNTAYKKIFFYVVDMMLLNSYELYKKLHGKEDRTFHTFKQRLAEELLESYFKEDVVKIRSVTPGNLPSRLSQDTVCDTWRFTFTSEWSTFPRETCSLCSKGGEIRKSCVVCFENKQRREST</sequence>
<dbReference type="PANTHER" id="PTHR46599:SF3">
    <property type="entry name" value="PIGGYBAC TRANSPOSABLE ELEMENT-DERIVED PROTEIN 4"/>
    <property type="match status" value="1"/>
</dbReference>